<proteinExistence type="predicted"/>
<dbReference type="Pfam" id="PF05721">
    <property type="entry name" value="PhyH"/>
    <property type="match status" value="1"/>
</dbReference>
<dbReference type="Gene3D" id="2.60.120.620">
    <property type="entry name" value="q2cbj1_9rhob like domain"/>
    <property type="match status" value="1"/>
</dbReference>
<sequence length="356" mass="39412">MAPALLYDDYVPAYISTDAKTVLTEARTVPPVAELDFDVYLDESELVADIALSLKTSGGCIVRGMYQQHTLDALESEIRPHLDATTGADQKRDDFVPSTTRLVTGLLSKSRTYALSVAGNGLWHRVCERFLTSCMRNSWVSQQSTGVFTLADLLKHGNEARNSISLPQLSTTVTFSVGPGTKAQGLHRDDDIYHTQHPATDRHQQGRDTMLCLFVAGKQCTKRNGATRIVPGSHLWDFANPPPSYTESPEMFAHAEMMPGDAFFMLGGVYHGAGSNITRAEERLVYAAFATRGYLRQEENQYLANDLNKIAELPLHVQRFAGFGSSKPYMGWIGNDMEEPVKLLNPGMEVGDVEFW</sequence>
<dbReference type="Proteomes" id="UP001140510">
    <property type="component" value="Unassembled WGS sequence"/>
</dbReference>
<dbReference type="OrthoDB" id="445007at2759"/>
<evidence type="ECO:0008006" key="3">
    <source>
        <dbReference type="Google" id="ProtNLM"/>
    </source>
</evidence>
<dbReference type="SUPFAM" id="SSF51197">
    <property type="entry name" value="Clavaminate synthase-like"/>
    <property type="match status" value="1"/>
</dbReference>
<dbReference type="AlphaFoldDB" id="A0A9W8ZJG3"/>
<protein>
    <recommendedName>
        <fullName evidence="3">Dioxygenase</fullName>
    </recommendedName>
</protein>
<keyword evidence="2" id="KW-1185">Reference proteome</keyword>
<gene>
    <name evidence="1" type="ORF">N0V91_001901</name>
</gene>
<dbReference type="EMBL" id="JAPEVA010000008">
    <property type="protein sequence ID" value="KAJ4410415.1"/>
    <property type="molecule type" value="Genomic_DNA"/>
</dbReference>
<organism evidence="1 2">
    <name type="scientific">Didymella pomorum</name>
    <dbReference type="NCBI Taxonomy" id="749634"/>
    <lineage>
        <taxon>Eukaryota</taxon>
        <taxon>Fungi</taxon>
        <taxon>Dikarya</taxon>
        <taxon>Ascomycota</taxon>
        <taxon>Pezizomycotina</taxon>
        <taxon>Dothideomycetes</taxon>
        <taxon>Pleosporomycetidae</taxon>
        <taxon>Pleosporales</taxon>
        <taxon>Pleosporineae</taxon>
        <taxon>Didymellaceae</taxon>
        <taxon>Didymella</taxon>
    </lineage>
</organism>
<dbReference type="InterPro" id="IPR008775">
    <property type="entry name" value="Phytyl_CoA_dOase-like"/>
</dbReference>
<evidence type="ECO:0000313" key="1">
    <source>
        <dbReference type="EMBL" id="KAJ4410415.1"/>
    </source>
</evidence>
<name>A0A9W8ZJG3_9PLEO</name>
<accession>A0A9W8ZJG3</accession>
<comment type="caution">
    <text evidence="1">The sequence shown here is derived from an EMBL/GenBank/DDBJ whole genome shotgun (WGS) entry which is preliminary data.</text>
</comment>
<reference evidence="1" key="1">
    <citation type="submission" date="2022-10" db="EMBL/GenBank/DDBJ databases">
        <title>Tapping the CABI collections for fungal endophytes: first genome assemblies for Collariella, Neodidymelliopsis, Ascochyta clinopodiicola, Didymella pomorum, Didymosphaeria variabile, Neocosmospora piperis and Neocucurbitaria cava.</title>
        <authorList>
            <person name="Hill R."/>
        </authorList>
    </citation>
    <scope>NUCLEOTIDE SEQUENCE</scope>
    <source>
        <strain evidence="1">IMI 355091</strain>
    </source>
</reference>
<evidence type="ECO:0000313" key="2">
    <source>
        <dbReference type="Proteomes" id="UP001140510"/>
    </source>
</evidence>